<protein>
    <submittedName>
        <fullName evidence="8">High-molecular-weight glutenin</fullName>
    </submittedName>
</protein>
<sequence>MEGEASEQLQCDRELQELQERELKACQQVMDQQLRDISPECHPVVVSPVAGQYEQQIVVPPKGGTFYPGETTPPQQLQQRIFWGIPALLKRYYPSVTCPQQVSYYPGQASPQRSRDITSSSYHVSVEHQAASLKVAKAQQLAAQLPAMCRLEGGDALSASQ</sequence>
<comment type="subunit">
    <text evidence="3">Disulfide-bridge linked aggregates.</text>
</comment>
<evidence type="ECO:0000256" key="7">
    <source>
        <dbReference type="ARBA" id="ARBA00023157"/>
    </source>
</evidence>
<dbReference type="Pfam" id="PF03157">
    <property type="entry name" value="Glutenin_hmw"/>
    <property type="match status" value="2"/>
</dbReference>
<comment type="similarity">
    <text evidence="2">Belongs to the gliadin/glutenin family.</text>
</comment>
<evidence type="ECO:0000313" key="8">
    <source>
        <dbReference type="PIR" id="JC4966"/>
    </source>
</evidence>
<dbReference type="SUPFAM" id="SSF47699">
    <property type="entry name" value="Bifunctional inhibitor/lipid-transfer protein/seed storage 2S albumin"/>
    <property type="match status" value="1"/>
</dbReference>
<dbReference type="AlphaFoldDB" id="Q7M1M7"/>
<dbReference type="GO" id="GO:0045735">
    <property type="term" value="F:nutrient reservoir activity"/>
    <property type="evidence" value="ECO:0007669"/>
    <property type="project" value="UniProtKB-KW"/>
</dbReference>
<name>Q7M1M7_WHEAT</name>
<proteinExistence type="inferred from homology"/>
<organism evidence="8">
    <name type="scientific">Triticum aestivum</name>
    <name type="common">Wheat</name>
    <dbReference type="NCBI Taxonomy" id="4565"/>
    <lineage>
        <taxon>Eukaryota</taxon>
        <taxon>Viridiplantae</taxon>
        <taxon>Streptophyta</taxon>
        <taxon>Embryophyta</taxon>
        <taxon>Tracheophyta</taxon>
        <taxon>Spermatophyta</taxon>
        <taxon>Magnoliopsida</taxon>
        <taxon>Liliopsida</taxon>
        <taxon>Poales</taxon>
        <taxon>Poaceae</taxon>
        <taxon>BOP clade</taxon>
        <taxon>Pooideae</taxon>
        <taxon>Triticodae</taxon>
        <taxon>Triticeae</taxon>
        <taxon>Triticinae</taxon>
        <taxon>Triticum</taxon>
    </lineage>
</organism>
<accession>Q7M1M7</accession>
<evidence type="ECO:0000256" key="6">
    <source>
        <dbReference type="ARBA" id="ARBA00023129"/>
    </source>
</evidence>
<keyword evidence="4" id="KW-0677">Repeat</keyword>
<dbReference type="PIR" id="JC4966">
    <property type="entry name" value="JC4966"/>
</dbReference>
<evidence type="ECO:0000256" key="4">
    <source>
        <dbReference type="ARBA" id="ARBA00022737"/>
    </source>
</evidence>
<evidence type="ECO:0000256" key="1">
    <source>
        <dbReference type="ARBA" id="ARBA00002124"/>
    </source>
</evidence>
<keyword evidence="6" id="KW-0708">Seed storage protein</keyword>
<evidence type="ECO:0000256" key="5">
    <source>
        <dbReference type="ARBA" id="ARBA00022761"/>
    </source>
</evidence>
<dbReference type="InterPro" id="IPR036312">
    <property type="entry name" value="Bifun_inhib/LTP/seed_sf"/>
</dbReference>
<evidence type="ECO:0000256" key="2">
    <source>
        <dbReference type="ARBA" id="ARBA00007506"/>
    </source>
</evidence>
<keyword evidence="7" id="KW-1015">Disulfide bond</keyword>
<evidence type="ECO:0000256" key="3">
    <source>
        <dbReference type="ARBA" id="ARBA00011443"/>
    </source>
</evidence>
<dbReference type="PRINTS" id="PR00210">
    <property type="entry name" value="GLUTENIN"/>
</dbReference>
<dbReference type="PANTHER" id="PTHR34481">
    <property type="entry name" value="TRYPSIN/FACTOR XIIA INHIBITOR-RELATED"/>
    <property type="match status" value="1"/>
</dbReference>
<keyword evidence="5" id="KW-0758">Storage protein</keyword>
<dbReference type="InterPro" id="IPR001419">
    <property type="entry name" value="Glutenin"/>
</dbReference>
<reference evidence="8" key="1">
    <citation type="journal article" date="1996" name="Gene">
        <title>Construction and expression of a synthetic wheat storage protein gene.</title>
        <authorList>
            <person name="Anderson O.D."/>
            <person name="Kuhl J.C."/>
            <person name="Tam A."/>
        </authorList>
    </citation>
    <scope>NUCLEOTIDE SEQUENCE</scope>
</reference>
<comment type="function">
    <text evidence="1">Glutenins are high-molecular weight seed storage proteins of wheat endosperm. Thought to be responsible for the visco-elastic property of wheat dough.</text>
</comment>
<dbReference type="PANTHER" id="PTHR34481:SF14">
    <property type="entry name" value="GLUTENIN, HIGH MOLECULAR WEIGHT SUBUNIT DX5"/>
    <property type="match status" value="1"/>
</dbReference>